<sequence>MLSGLEKFSEKLLGLEYFLDSSACRGKELGGWKKESDGSPKYFEVTDALPRYKIFNMIPVVLENGPEEEAIAAQRAREGRSDRP</sequence>
<evidence type="ECO:0000313" key="2">
    <source>
        <dbReference type="Proteomes" id="UP001595075"/>
    </source>
</evidence>
<proteinExistence type="predicted"/>
<keyword evidence="2" id="KW-1185">Reference proteome</keyword>
<evidence type="ECO:0000313" key="1">
    <source>
        <dbReference type="EMBL" id="KAL2065061.1"/>
    </source>
</evidence>
<dbReference type="EMBL" id="JAZHXI010000013">
    <property type="protein sequence ID" value="KAL2065061.1"/>
    <property type="molecule type" value="Genomic_DNA"/>
</dbReference>
<gene>
    <name evidence="1" type="ORF">VTL71DRAFT_4201</name>
</gene>
<comment type="caution">
    <text evidence="1">The sequence shown here is derived from an EMBL/GenBank/DDBJ whole genome shotgun (WGS) entry which is preliminary data.</text>
</comment>
<protein>
    <submittedName>
        <fullName evidence="1">Uncharacterized protein</fullName>
    </submittedName>
</protein>
<reference evidence="1 2" key="1">
    <citation type="journal article" date="2024" name="Commun. Biol.">
        <title>Comparative genomic analysis of thermophilic fungi reveals convergent evolutionary adaptations and gene losses.</title>
        <authorList>
            <person name="Steindorff A.S."/>
            <person name="Aguilar-Pontes M.V."/>
            <person name="Robinson A.J."/>
            <person name="Andreopoulos B."/>
            <person name="LaButti K."/>
            <person name="Kuo A."/>
            <person name="Mondo S."/>
            <person name="Riley R."/>
            <person name="Otillar R."/>
            <person name="Haridas S."/>
            <person name="Lipzen A."/>
            <person name="Grimwood J."/>
            <person name="Schmutz J."/>
            <person name="Clum A."/>
            <person name="Reid I.D."/>
            <person name="Moisan M.C."/>
            <person name="Butler G."/>
            <person name="Nguyen T.T.M."/>
            <person name="Dewar K."/>
            <person name="Conant G."/>
            <person name="Drula E."/>
            <person name="Henrissat B."/>
            <person name="Hansel C."/>
            <person name="Singer S."/>
            <person name="Hutchinson M.I."/>
            <person name="de Vries R.P."/>
            <person name="Natvig D.O."/>
            <person name="Powell A.J."/>
            <person name="Tsang A."/>
            <person name="Grigoriev I.V."/>
        </authorList>
    </citation>
    <scope>NUCLEOTIDE SEQUENCE [LARGE SCALE GENOMIC DNA]</scope>
    <source>
        <strain evidence="1 2">CBS 494.80</strain>
    </source>
</reference>
<organism evidence="1 2">
    <name type="scientific">Oculimacula yallundae</name>
    <dbReference type="NCBI Taxonomy" id="86028"/>
    <lineage>
        <taxon>Eukaryota</taxon>
        <taxon>Fungi</taxon>
        <taxon>Dikarya</taxon>
        <taxon>Ascomycota</taxon>
        <taxon>Pezizomycotina</taxon>
        <taxon>Leotiomycetes</taxon>
        <taxon>Helotiales</taxon>
        <taxon>Ploettnerulaceae</taxon>
        <taxon>Oculimacula</taxon>
    </lineage>
</organism>
<dbReference type="Proteomes" id="UP001595075">
    <property type="component" value="Unassembled WGS sequence"/>
</dbReference>
<accession>A0ABR4C6B7</accession>
<name>A0ABR4C6B7_9HELO</name>